<feature type="transmembrane region" description="Helical" evidence="8">
    <location>
        <begin position="316"/>
        <end position="344"/>
    </location>
</feature>
<evidence type="ECO:0000259" key="10">
    <source>
        <dbReference type="Pfam" id="PF12704"/>
    </source>
</evidence>
<dbReference type="InterPro" id="IPR051447">
    <property type="entry name" value="Lipoprotein-release_system"/>
</dbReference>
<organism evidence="11 12">
    <name type="scientific">Cycloclasticus zancles 78-ME</name>
    <dbReference type="NCBI Taxonomy" id="1198232"/>
    <lineage>
        <taxon>Bacteria</taxon>
        <taxon>Pseudomonadati</taxon>
        <taxon>Pseudomonadota</taxon>
        <taxon>Gammaproteobacteria</taxon>
        <taxon>Thiotrichales</taxon>
        <taxon>Piscirickettsiaceae</taxon>
        <taxon>Cycloclasticus</taxon>
    </lineage>
</organism>
<keyword evidence="5 8" id="KW-0812">Transmembrane</keyword>
<evidence type="ECO:0000256" key="3">
    <source>
        <dbReference type="ARBA" id="ARBA00022448"/>
    </source>
</evidence>
<dbReference type="eggNOG" id="COG4591">
    <property type="taxonomic scope" value="Bacteria"/>
</dbReference>
<dbReference type="Pfam" id="PF02687">
    <property type="entry name" value="FtsX"/>
    <property type="match status" value="1"/>
</dbReference>
<evidence type="ECO:0000256" key="8">
    <source>
        <dbReference type="SAM" id="Phobius"/>
    </source>
</evidence>
<dbReference type="EMBL" id="CP005996">
    <property type="protein sequence ID" value="AGS40059.1"/>
    <property type="molecule type" value="Genomic_DNA"/>
</dbReference>
<sequence>MFKPLEIFIGLRYTRAKQRSGFISFISMTSMLGVALGVMALITVLSVMNGFEAQLREKILGMASHVTISEYYNALQDWQVLGDTLSETDDVAGWAPFVRAEVMLSANQRVSGSLLRGVLPGQEDQVSDINQKMVEGRLELLKPKEFGIVLGSELARYLRVGVGDKVTVITPQVTPTPAGILPRLRRFTVVGEFEVGMYEYDRNLAFIHLDDGSKLLRLNKGVTGVRVKLHDLFQAPVVTGKIAQTLTPNYSISNWTMEHSNFFKAIKTEKRVMFIILMLIVAVAAFNIVSTLVMVVTDKQSEIAILRTLGLTPRSVMGVFMVQGTLIGLIGTLVGVAAGVGLALNVEMIVHTIEQFFHVQFLPADIYYISELPSKLVWSDVTTIATYSFLLSFVSTLYPAWQASRVNPAEALRYE</sequence>
<reference evidence="11 12" key="1">
    <citation type="submission" date="2013-05" db="EMBL/GenBank/DDBJ databases">
        <title>Between feast and famine: a lifestyle of most important marine PAH-degrading bacterium Cycloclasticus sp. 7ME.</title>
        <authorList>
            <person name="Yakimov M.M."/>
            <person name="Messina E."/>
            <person name="Genovese M."/>
            <person name="Denaro R."/>
            <person name="Crisafi F."/>
            <person name="Russo D."/>
            <person name="Cappello S."/>
            <person name="Santisi S."/>
            <person name="Smedile F."/>
            <person name="Golyshina O.V."/>
            <person name="Tran H."/>
            <person name="Pieper D.H."/>
            <person name="Golyshin P.N."/>
            <person name="Giuliano L."/>
        </authorList>
    </citation>
    <scope>NUCLEOTIDE SEQUENCE [LARGE SCALE GENOMIC DNA]</scope>
    <source>
        <strain evidence="11 12">78-ME</strain>
    </source>
</reference>
<dbReference type="RefSeq" id="WP_020162026.1">
    <property type="nucleotide sequence ID" value="NC_021917.1"/>
</dbReference>
<name>S5T8V7_9GAMM</name>
<reference evidence="12" key="2">
    <citation type="journal article" date="2016" name="Environ. Microbiol. Rep.">
        <title>Analysis of defence systems and a conjugative IncP-1 plasmid in the marine polyaromatic hydrocarbons-degrading bacterium Cycloclasticus sp. 78-ME.</title>
        <authorList>
            <person name="Yakimov M.M."/>
            <person name="Crisafi F."/>
            <person name="Messina E."/>
            <person name="Smedile F."/>
            <person name="Lopatina A."/>
            <person name="Denaro R."/>
            <person name="Pieper D.H."/>
            <person name="Golyshin P.N."/>
            <person name="Giuliano L."/>
        </authorList>
    </citation>
    <scope>NUCLEOTIDE SEQUENCE [LARGE SCALE GENOMIC DNA]</scope>
    <source>
        <strain evidence="12">78-ME</strain>
    </source>
</reference>
<keyword evidence="12" id="KW-1185">Reference proteome</keyword>
<keyword evidence="4" id="KW-1003">Cell membrane</keyword>
<accession>S5T8V7</accession>
<evidence type="ECO:0000256" key="4">
    <source>
        <dbReference type="ARBA" id="ARBA00022475"/>
    </source>
</evidence>
<evidence type="ECO:0000256" key="5">
    <source>
        <dbReference type="ARBA" id="ARBA00022692"/>
    </source>
</evidence>
<keyword evidence="7 8" id="KW-0472">Membrane</keyword>
<dbReference type="AlphaFoldDB" id="S5T8V7"/>
<feature type="transmembrane region" description="Helical" evidence="8">
    <location>
        <begin position="272"/>
        <end position="296"/>
    </location>
</feature>
<dbReference type="NCBIfam" id="TIGR02212">
    <property type="entry name" value="lolCE"/>
    <property type="match status" value="1"/>
</dbReference>
<comment type="subcellular location">
    <subcellularLocation>
        <location evidence="1">Cell membrane</location>
        <topology evidence="1">Multi-pass membrane protein</topology>
    </subcellularLocation>
</comment>
<protein>
    <submittedName>
        <fullName evidence="11">ABC-type transport system, involved in lipoprotein release, permease component</fullName>
    </submittedName>
</protein>
<dbReference type="GO" id="GO:0042953">
    <property type="term" value="P:lipoprotein transport"/>
    <property type="evidence" value="ECO:0007669"/>
    <property type="project" value="InterPro"/>
</dbReference>
<dbReference type="InterPro" id="IPR003838">
    <property type="entry name" value="ABC3_permease_C"/>
</dbReference>
<keyword evidence="3" id="KW-0813">Transport</keyword>
<feature type="transmembrane region" description="Helical" evidence="8">
    <location>
        <begin position="22"/>
        <end position="48"/>
    </location>
</feature>
<dbReference type="Pfam" id="PF12704">
    <property type="entry name" value="MacB_PCD"/>
    <property type="match status" value="1"/>
</dbReference>
<dbReference type="KEGG" id="cza:CYCME_1741"/>
<evidence type="ECO:0000313" key="12">
    <source>
        <dbReference type="Proteomes" id="UP000015380"/>
    </source>
</evidence>
<evidence type="ECO:0000256" key="2">
    <source>
        <dbReference type="ARBA" id="ARBA00005236"/>
    </source>
</evidence>
<evidence type="ECO:0000256" key="1">
    <source>
        <dbReference type="ARBA" id="ARBA00004651"/>
    </source>
</evidence>
<dbReference type="GO" id="GO:0098797">
    <property type="term" value="C:plasma membrane protein complex"/>
    <property type="evidence" value="ECO:0007669"/>
    <property type="project" value="TreeGrafter"/>
</dbReference>
<feature type="domain" description="ABC3 transporter permease C-terminal" evidence="9">
    <location>
        <begin position="275"/>
        <end position="408"/>
    </location>
</feature>
<evidence type="ECO:0000259" key="9">
    <source>
        <dbReference type="Pfam" id="PF02687"/>
    </source>
</evidence>
<dbReference type="PATRIC" id="fig|1198232.3.peg.1717"/>
<dbReference type="GO" id="GO:0044874">
    <property type="term" value="P:lipoprotein localization to outer membrane"/>
    <property type="evidence" value="ECO:0007669"/>
    <property type="project" value="TreeGrafter"/>
</dbReference>
<keyword evidence="6 8" id="KW-1133">Transmembrane helix</keyword>
<dbReference type="InterPro" id="IPR011925">
    <property type="entry name" value="LolCE_TM"/>
</dbReference>
<dbReference type="PANTHER" id="PTHR30489:SF0">
    <property type="entry name" value="LIPOPROTEIN-RELEASING SYSTEM TRANSMEMBRANE PROTEIN LOLE"/>
    <property type="match status" value="1"/>
</dbReference>
<dbReference type="InterPro" id="IPR025857">
    <property type="entry name" value="MacB_PCD"/>
</dbReference>
<dbReference type="PANTHER" id="PTHR30489">
    <property type="entry name" value="LIPOPROTEIN-RELEASING SYSTEM TRANSMEMBRANE PROTEIN LOLE"/>
    <property type="match status" value="1"/>
</dbReference>
<evidence type="ECO:0000256" key="6">
    <source>
        <dbReference type="ARBA" id="ARBA00022989"/>
    </source>
</evidence>
<keyword evidence="11" id="KW-0449">Lipoprotein</keyword>
<evidence type="ECO:0000256" key="7">
    <source>
        <dbReference type="ARBA" id="ARBA00023136"/>
    </source>
</evidence>
<feature type="domain" description="MacB-like periplasmic core" evidence="10">
    <location>
        <begin position="27"/>
        <end position="232"/>
    </location>
</feature>
<dbReference type="HOGENOM" id="CLU_000604_8_1_6"/>
<comment type="similarity">
    <text evidence="2">Belongs to the ABC-4 integral membrane protein family. LolC/E subfamily.</text>
</comment>
<dbReference type="Proteomes" id="UP000015380">
    <property type="component" value="Chromosome"/>
</dbReference>
<evidence type="ECO:0000313" key="11">
    <source>
        <dbReference type="EMBL" id="AGS40059.1"/>
    </source>
</evidence>
<proteinExistence type="inferred from homology"/>
<gene>
    <name evidence="11" type="ORF">CYCME_1741</name>
</gene>